<feature type="transmembrane region" description="Helical" evidence="2">
    <location>
        <begin position="26"/>
        <end position="45"/>
    </location>
</feature>
<name>K8NRP1_9BRAD</name>
<keyword evidence="2" id="KW-1133">Transmembrane helix</keyword>
<dbReference type="RefSeq" id="WP_002714847.1">
    <property type="nucleotide sequence ID" value="NZ_KB375281.1"/>
</dbReference>
<evidence type="ECO:0000313" key="3">
    <source>
        <dbReference type="EMBL" id="EKS31756.1"/>
    </source>
</evidence>
<organism evidence="3 4">
    <name type="scientific">Afipia clevelandensis ATCC 49720</name>
    <dbReference type="NCBI Taxonomy" id="883079"/>
    <lineage>
        <taxon>Bacteria</taxon>
        <taxon>Pseudomonadati</taxon>
        <taxon>Pseudomonadota</taxon>
        <taxon>Alphaproteobacteria</taxon>
        <taxon>Hyphomicrobiales</taxon>
        <taxon>Nitrobacteraceae</taxon>
        <taxon>Afipia</taxon>
    </lineage>
</organism>
<gene>
    <name evidence="3" type="ORF">HMPREF9696_03977</name>
</gene>
<reference evidence="3 4" key="1">
    <citation type="submission" date="2012-04" db="EMBL/GenBank/DDBJ databases">
        <title>The Genome Sequence of Afipia clevelandensis ATCC 49720.</title>
        <authorList>
            <consortium name="The Broad Institute Genome Sequencing Platform"/>
            <person name="Earl A."/>
            <person name="Ward D."/>
            <person name="Feldgarden M."/>
            <person name="Gevers D."/>
            <person name="Huys G."/>
            <person name="Walker B."/>
            <person name="Young S.K."/>
            <person name="Zeng Q."/>
            <person name="Gargeya S."/>
            <person name="Fitzgerald M."/>
            <person name="Haas B."/>
            <person name="Abouelleil A."/>
            <person name="Alvarado L."/>
            <person name="Arachchi H.M."/>
            <person name="Berlin A."/>
            <person name="Chapman S.B."/>
            <person name="Goldberg J."/>
            <person name="Griggs A."/>
            <person name="Gujja S."/>
            <person name="Hansen M."/>
            <person name="Howarth C."/>
            <person name="Imamovic A."/>
            <person name="Larimer J."/>
            <person name="McCowen C."/>
            <person name="Montmayeur A."/>
            <person name="Murphy C."/>
            <person name="Neiman D."/>
            <person name="Pearson M."/>
            <person name="Priest M."/>
            <person name="Roberts A."/>
            <person name="Saif S."/>
            <person name="Shea T."/>
            <person name="Sisk P."/>
            <person name="Sykes S."/>
            <person name="Wortman J."/>
            <person name="Nusbaum C."/>
            <person name="Birren B."/>
        </authorList>
    </citation>
    <scope>NUCLEOTIDE SEQUENCE [LARGE SCALE GENOMIC DNA]</scope>
    <source>
        <strain evidence="3 4">ATCC 49720</strain>
    </source>
</reference>
<protein>
    <submittedName>
        <fullName evidence="3">Uncharacterized protein</fullName>
    </submittedName>
</protein>
<dbReference type="AlphaFoldDB" id="K8NRP1"/>
<dbReference type="OrthoDB" id="8163842at2"/>
<evidence type="ECO:0000256" key="2">
    <source>
        <dbReference type="SAM" id="Phobius"/>
    </source>
</evidence>
<keyword evidence="2" id="KW-0812">Transmembrane</keyword>
<keyword evidence="4" id="KW-1185">Reference proteome</keyword>
<comment type="caution">
    <text evidence="3">The sequence shown here is derived from an EMBL/GenBank/DDBJ whole genome shotgun (WGS) entry which is preliminary data.</text>
</comment>
<dbReference type="EMBL" id="AGWY01000018">
    <property type="protein sequence ID" value="EKS31756.1"/>
    <property type="molecule type" value="Genomic_DNA"/>
</dbReference>
<feature type="compositionally biased region" description="Polar residues" evidence="1">
    <location>
        <begin position="74"/>
        <end position="83"/>
    </location>
</feature>
<dbReference type="HOGENOM" id="CLU_182750_0_0_5"/>
<keyword evidence="2" id="KW-0472">Membrane</keyword>
<evidence type="ECO:0000256" key="1">
    <source>
        <dbReference type="SAM" id="MobiDB-lite"/>
    </source>
</evidence>
<feature type="region of interest" description="Disordered" evidence="1">
    <location>
        <begin position="73"/>
        <end position="97"/>
    </location>
</feature>
<proteinExistence type="predicted"/>
<evidence type="ECO:0000313" key="4">
    <source>
        <dbReference type="Proteomes" id="UP000001095"/>
    </source>
</evidence>
<sequence>MLAQFGANFAAVHSVAGKIFRFRFRILAGLAVAIVTLGGCMPITAPLVGADPADPGAKVAGVGYRSTVAPYTSLRPTAPSSWREQNDRVAPQPKSGQ</sequence>
<dbReference type="Proteomes" id="UP000001095">
    <property type="component" value="Unassembled WGS sequence"/>
</dbReference>
<accession>K8NRP1</accession>